<protein>
    <recommendedName>
        <fullName evidence="11">SCP domain-containing protein</fullName>
    </recommendedName>
</protein>
<evidence type="ECO:0000256" key="4">
    <source>
        <dbReference type="SAM" id="SignalP"/>
    </source>
</evidence>
<sequence length="529" mass="57301">MKVLASVLLFASLAASVQSHGYISKPKASYKPNTIYTTYNKLTGASINKGFDGGHYNWSPTQNAQAFKDHWNATGYKSLRDMLDPIAPGYGFSLETADPVNVAGYTEMWWQNDEYKEGFIASHEGPCEGWIDDIMVFHHDNCAAQFKSYPAKIPTDYSSCKGDCLFVFYWLALHQAEWQIYKQCVPITNSGSSGTSTQTTTSDAASSSGNTGTSTQTQASNAGETDASVNNEASTSQTTTTAPVATPATPESTPATPESTPATPESVPATPESTPATPEATTSPIVADPATTAPVATVAATDSGKPKASYKPNTIYTTYNRLTNASVNKGFSGGHYNWSPEQNVQAFTDHWKATGYKSLRDMLDPLSPGYGFSLETADPVDVSNIKEMWWQNDEYKEGFLESHHGPCEGWIDGKMVFHYDDCVAKFPSYPAKIPTDYSSCKGDCLFVFYWLALHQADWQIYKQCVPITNGGSGQKEVAGEASTFTDTTQQSSPTTPEATQPPQATQATPTAPSTPLTVESGSCQRRMRS</sequence>
<comment type="caution">
    <text evidence="8">The sequence shown here is derived from an EMBL/GenBank/DDBJ whole genome shotgun (WGS) entry which is preliminary data.</text>
</comment>
<reference evidence="5" key="3">
    <citation type="submission" date="2020-06" db="EMBL/GenBank/DDBJ databases">
        <authorList>
            <person name="Studholme D.J."/>
        </authorList>
    </citation>
    <scope>NUCLEOTIDE SEQUENCE</scope>
    <source>
        <strain evidence="5">NZFS 2646</strain>
        <strain evidence="6">NZFS 3630</strain>
    </source>
</reference>
<dbReference type="EMBL" id="MAYM02000115">
    <property type="protein sequence ID" value="RLN45893.1"/>
    <property type="molecule type" value="Genomic_DNA"/>
</dbReference>
<evidence type="ECO:0000313" key="5">
    <source>
        <dbReference type="EMBL" id="KAG2508207.1"/>
    </source>
</evidence>
<evidence type="ECO:0000256" key="3">
    <source>
        <dbReference type="SAM" id="MobiDB-lite"/>
    </source>
</evidence>
<keyword evidence="2" id="KW-0186">Copper</keyword>
<evidence type="ECO:0000313" key="9">
    <source>
        <dbReference type="Proteomes" id="UP000285624"/>
    </source>
</evidence>
<feature type="chain" id="PRO_5036343525" description="SCP domain-containing protein" evidence="4">
    <location>
        <begin position="20"/>
        <end position="529"/>
    </location>
</feature>
<dbReference type="EMBL" id="MBDN02000227">
    <property type="protein sequence ID" value="RLN77765.1"/>
    <property type="molecule type" value="Genomic_DNA"/>
</dbReference>
<dbReference type="EMBL" id="JPWV03000577">
    <property type="protein sequence ID" value="KAG2508207.1"/>
    <property type="molecule type" value="Genomic_DNA"/>
</dbReference>
<dbReference type="Proteomes" id="UP000285883">
    <property type="component" value="Unassembled WGS sequence"/>
</dbReference>
<proteinExistence type="predicted"/>
<name>A0A3R7J5I5_9STRA</name>
<evidence type="ECO:0000256" key="1">
    <source>
        <dbReference type="ARBA" id="ARBA00001973"/>
    </source>
</evidence>
<evidence type="ECO:0000313" key="7">
    <source>
        <dbReference type="EMBL" id="RLN45893.1"/>
    </source>
</evidence>
<accession>A0A3R7J5I5</accession>
<dbReference type="InterPro" id="IPR052282">
    <property type="entry name" value="Starch-active_LPMO"/>
</dbReference>
<keyword evidence="9" id="KW-1185">Reference proteome</keyword>
<keyword evidence="4" id="KW-0732">Signal</keyword>
<evidence type="ECO:0000313" key="6">
    <source>
        <dbReference type="EMBL" id="KAG2510652.1"/>
    </source>
</evidence>
<reference evidence="9 10" key="2">
    <citation type="submission" date="2018-07" db="EMBL/GenBank/DDBJ databases">
        <title>Genome sequencing of oomycete isolates from Chile give support for New Zealand origin for Phytophthora kernoviae and make available the first Nothophytophthora sp. genome.</title>
        <authorList>
            <person name="Studholme D.J."/>
            <person name="Sanfuentes E."/>
            <person name="Panda P."/>
            <person name="Hill R."/>
            <person name="Sambles C."/>
            <person name="Grant M."/>
            <person name="Williams N.M."/>
            <person name="Mcdougal R.L."/>
        </authorList>
    </citation>
    <scope>NUCLEOTIDE SEQUENCE [LARGE SCALE GENOMIC DNA]</scope>
    <source>
        <strain evidence="7">Chile2</strain>
        <strain evidence="8">Chile4</strain>
    </source>
</reference>
<dbReference type="PANTHER" id="PTHR36575">
    <property type="entry name" value="BINDING PROTEIN, PUTATIVE (AFU_ORTHOLOGUE AFUA_1G14430)-RELATED"/>
    <property type="match status" value="1"/>
</dbReference>
<feature type="region of interest" description="Disordered" evidence="3">
    <location>
        <begin position="475"/>
        <end position="529"/>
    </location>
</feature>
<feature type="compositionally biased region" description="Low complexity" evidence="3">
    <location>
        <begin position="232"/>
        <end position="289"/>
    </location>
</feature>
<dbReference type="PANTHER" id="PTHR36575:SF2">
    <property type="entry name" value="CHITIN-BINDING TYPE-4 DOMAIN-CONTAINING PROTEIN-RELATED"/>
    <property type="match status" value="1"/>
</dbReference>
<feature type="region of interest" description="Disordered" evidence="3">
    <location>
        <begin position="191"/>
        <end position="289"/>
    </location>
</feature>
<gene>
    <name evidence="7" type="ORF">BBI17_006544</name>
    <name evidence="8" type="ORF">BBO99_00006494</name>
    <name evidence="5" type="ORF">JM16_008842</name>
    <name evidence="6" type="ORF">JM18_008517</name>
</gene>
<dbReference type="Proteomes" id="UP000792063">
    <property type="component" value="Unassembled WGS sequence"/>
</dbReference>
<evidence type="ECO:0000313" key="10">
    <source>
        <dbReference type="Proteomes" id="UP000285883"/>
    </source>
</evidence>
<feature type="compositionally biased region" description="Low complexity" evidence="3">
    <location>
        <begin position="481"/>
        <end position="517"/>
    </location>
</feature>
<organism evidence="8 9">
    <name type="scientific">Phytophthora kernoviae</name>
    <dbReference type="NCBI Taxonomy" id="325452"/>
    <lineage>
        <taxon>Eukaryota</taxon>
        <taxon>Sar</taxon>
        <taxon>Stramenopiles</taxon>
        <taxon>Oomycota</taxon>
        <taxon>Peronosporomycetes</taxon>
        <taxon>Peronosporales</taxon>
        <taxon>Peronosporaceae</taxon>
        <taxon>Phytophthora</taxon>
    </lineage>
</organism>
<dbReference type="EMBL" id="JPWU03000597">
    <property type="protein sequence ID" value="KAG2510652.1"/>
    <property type="molecule type" value="Genomic_DNA"/>
</dbReference>
<dbReference type="Proteomes" id="UP000285624">
    <property type="component" value="Unassembled WGS sequence"/>
</dbReference>
<evidence type="ECO:0000313" key="8">
    <source>
        <dbReference type="EMBL" id="RLN77765.1"/>
    </source>
</evidence>
<comment type="cofactor">
    <cofactor evidence="1">
        <name>Cu(2+)</name>
        <dbReference type="ChEBI" id="CHEBI:29036"/>
    </cofactor>
</comment>
<evidence type="ECO:0000256" key="2">
    <source>
        <dbReference type="ARBA" id="ARBA00023008"/>
    </source>
</evidence>
<evidence type="ECO:0008006" key="11">
    <source>
        <dbReference type="Google" id="ProtNLM"/>
    </source>
</evidence>
<dbReference type="AlphaFoldDB" id="A0A3R7J5I5"/>
<reference evidence="5" key="1">
    <citation type="journal article" date="2015" name="Genom Data">
        <title>Genome sequences of six Phytophthora species associated with forests in New Zealand.</title>
        <authorList>
            <person name="Studholme D.J."/>
            <person name="McDougal R.L."/>
            <person name="Sambles C."/>
            <person name="Hansen E."/>
            <person name="Hardy G."/>
            <person name="Grant M."/>
            <person name="Ganley R.J."/>
            <person name="Williams N.M."/>
        </authorList>
    </citation>
    <scope>NUCLEOTIDE SEQUENCE</scope>
    <source>
        <strain evidence="5">NZFS 2646</strain>
        <strain evidence="6">NZFS 3630</strain>
    </source>
</reference>
<dbReference type="Proteomes" id="UP000785171">
    <property type="component" value="Unassembled WGS sequence"/>
</dbReference>
<feature type="signal peptide" evidence="4">
    <location>
        <begin position="1"/>
        <end position="19"/>
    </location>
</feature>
<feature type="compositionally biased region" description="Low complexity" evidence="3">
    <location>
        <begin position="191"/>
        <end position="222"/>
    </location>
</feature>